<dbReference type="InterPro" id="IPR023765">
    <property type="entry name" value="SBP_5_CS"/>
</dbReference>
<dbReference type="Gene3D" id="3.40.190.10">
    <property type="entry name" value="Periplasmic binding protein-like II"/>
    <property type="match status" value="1"/>
</dbReference>
<dbReference type="AlphaFoldDB" id="A0A0A2XIH8"/>
<dbReference type="PROSITE" id="PS01040">
    <property type="entry name" value="SBP_BACTERIAL_5"/>
    <property type="match status" value="1"/>
</dbReference>
<evidence type="ECO:0000313" key="5">
    <source>
        <dbReference type="EMBL" id="KGQ32141.1"/>
    </source>
</evidence>
<evidence type="ECO:0000313" key="6">
    <source>
        <dbReference type="EMBL" id="OBW99074.1"/>
    </source>
</evidence>
<protein>
    <submittedName>
        <fullName evidence="7">Hemin-binding lipoprotein</fullName>
    </submittedName>
    <submittedName>
        <fullName evidence="5">Peptide transporter</fullName>
    </submittedName>
</protein>
<dbReference type="GeneID" id="77262791"/>
<accession>A0A0A2XIH8</accession>
<reference evidence="6 9" key="2">
    <citation type="submission" date="2014-11" db="EMBL/GenBank/DDBJ databases">
        <title>Pan-genome of Gallibacterium spp.</title>
        <authorList>
            <person name="Kudirkiene E."/>
            <person name="Bojesen A.M."/>
        </authorList>
    </citation>
    <scope>NUCLEOTIDE SEQUENCE [LARGE SCALE GENOMIC DNA]</scope>
    <source>
        <strain evidence="6 9">F 279</strain>
    </source>
</reference>
<dbReference type="EMBL" id="JPXS01000025">
    <property type="protein sequence ID" value="KGQ32141.1"/>
    <property type="molecule type" value="Genomic_DNA"/>
</dbReference>
<dbReference type="Proteomes" id="UP000254232">
    <property type="component" value="Unassembled WGS sequence"/>
</dbReference>
<dbReference type="Proteomes" id="UP000092643">
    <property type="component" value="Unassembled WGS sequence"/>
</dbReference>
<evidence type="ECO:0000256" key="3">
    <source>
        <dbReference type="SAM" id="SignalP"/>
    </source>
</evidence>
<dbReference type="EMBL" id="UGGZ01000001">
    <property type="protein sequence ID" value="STO38528.1"/>
    <property type="molecule type" value="Genomic_DNA"/>
</dbReference>
<reference evidence="7 10" key="3">
    <citation type="submission" date="2018-06" db="EMBL/GenBank/DDBJ databases">
        <authorList>
            <consortium name="Pathogen Informatics"/>
            <person name="Doyle S."/>
        </authorList>
    </citation>
    <scope>NUCLEOTIDE SEQUENCE [LARGE SCALE GENOMIC DNA]</scope>
    <source>
        <strain evidence="7 10">NCTC11413</strain>
    </source>
</reference>
<dbReference type="Gene3D" id="3.10.105.10">
    <property type="entry name" value="Dipeptide-binding Protein, Domain 3"/>
    <property type="match status" value="1"/>
</dbReference>
<dbReference type="CDD" id="cd08493">
    <property type="entry name" value="PBP2_DppA_like"/>
    <property type="match status" value="1"/>
</dbReference>
<evidence type="ECO:0000313" key="7">
    <source>
        <dbReference type="EMBL" id="STO38528.1"/>
    </source>
</evidence>
<dbReference type="PANTHER" id="PTHR30290">
    <property type="entry name" value="PERIPLASMIC BINDING COMPONENT OF ABC TRANSPORTER"/>
    <property type="match status" value="1"/>
</dbReference>
<dbReference type="RefSeq" id="WP_013746533.1">
    <property type="nucleotide sequence ID" value="NZ_CP126977.1"/>
</dbReference>
<sequence>MKLKSVFALSAVAATLLGAANFVYADKTFINCTSRYPQGISPALVMDGISYNASSQQVYDRLINFKRGSTEIEPGLAESWEISADNLTYTLHLRKGVKFHSSKNFKPTRDFNADDVIFSFMRQLDPNHPYHNVSKGTYPYFNAMKFPQLLKSVKKVDDNTVEITLTRPDATFLPTLGMDFLSIYSAEYADQMMKKGTPEKVDTDPIGTGPFIFAGAKLDQALRYKANPDYWRGKTPIDTLIFSITPDATARYAKLQKGQCDMIDFPNAADLERMKKDPKVQLVSQPGLNVAYIAFNTEKKPFDNEKVRQALNYAADKAAIIESVYQGAGIPAKSPLPPTIWSYNDSIQDYPFDLEKAKQLLAEAGFPDGFETELWVQPVVRASNPNPRRTAEILQNDWAKIGVKAKLVSYEWGDYIKRTRAGEFTAGIYGWSGDNGDPDNFLSPLLSCENANNGSNYSRWCNKEFDALLAKAIVTSDKNVRTPLYEQAQEIFHKAVPWIPVAHSVSYTPLSPRVRNYAQSPFGYNAFYGVDIVE</sequence>
<evidence type="ECO:0000313" key="9">
    <source>
        <dbReference type="Proteomes" id="UP000092643"/>
    </source>
</evidence>
<gene>
    <name evidence="7" type="primary">hbpA</name>
    <name evidence="5" type="ORF">JP32_05405</name>
    <name evidence="7" type="ORF">NCTC11413_01662</name>
    <name evidence="6" type="ORF">QV03_04665</name>
</gene>
<dbReference type="Pfam" id="PF00496">
    <property type="entry name" value="SBP_bac_5"/>
    <property type="match status" value="1"/>
</dbReference>
<dbReference type="GO" id="GO:0030288">
    <property type="term" value="C:outer membrane-bounded periplasmic space"/>
    <property type="evidence" value="ECO:0007669"/>
    <property type="project" value="TreeGrafter"/>
</dbReference>
<dbReference type="OMA" id="GFDIVQY"/>
<evidence type="ECO:0000256" key="1">
    <source>
        <dbReference type="ARBA" id="ARBA00005695"/>
    </source>
</evidence>
<organism evidence="5 8">
    <name type="scientific">Gallibacterium anatis</name>
    <dbReference type="NCBI Taxonomy" id="750"/>
    <lineage>
        <taxon>Bacteria</taxon>
        <taxon>Pseudomonadati</taxon>
        <taxon>Pseudomonadota</taxon>
        <taxon>Gammaproteobacteria</taxon>
        <taxon>Pasteurellales</taxon>
        <taxon>Pasteurellaceae</taxon>
        <taxon>Gallibacterium</taxon>
    </lineage>
</organism>
<dbReference type="InterPro" id="IPR039424">
    <property type="entry name" value="SBP_5"/>
</dbReference>
<dbReference type="GO" id="GO:0043190">
    <property type="term" value="C:ATP-binding cassette (ABC) transporter complex"/>
    <property type="evidence" value="ECO:0007669"/>
    <property type="project" value="InterPro"/>
</dbReference>
<evidence type="ECO:0000313" key="8">
    <source>
        <dbReference type="Proteomes" id="UP000030526"/>
    </source>
</evidence>
<feature type="chain" id="PRO_5008461844" evidence="3">
    <location>
        <begin position="26"/>
        <end position="534"/>
    </location>
</feature>
<feature type="domain" description="Solute-binding protein family 5" evidence="4">
    <location>
        <begin position="71"/>
        <end position="453"/>
    </location>
</feature>
<keyword evidence="7" id="KW-0449">Lipoprotein</keyword>
<dbReference type="PIRSF" id="PIRSF002741">
    <property type="entry name" value="MppA"/>
    <property type="match status" value="1"/>
</dbReference>
<evidence type="ECO:0000313" key="10">
    <source>
        <dbReference type="Proteomes" id="UP000254232"/>
    </source>
</evidence>
<proteinExistence type="inferred from homology"/>
<dbReference type="InterPro" id="IPR030678">
    <property type="entry name" value="Peptide/Ni-bd"/>
</dbReference>
<dbReference type="FunFam" id="3.10.105.10:FF:000002">
    <property type="entry name" value="Dipeptide ABC transporter, substrate-binding protein"/>
    <property type="match status" value="1"/>
</dbReference>
<evidence type="ECO:0000256" key="2">
    <source>
        <dbReference type="ARBA" id="ARBA00022729"/>
    </source>
</evidence>
<keyword evidence="2 3" id="KW-0732">Signal</keyword>
<dbReference type="PATRIC" id="fig|750.21.peg.215"/>
<dbReference type="InterPro" id="IPR000914">
    <property type="entry name" value="SBP_5_dom"/>
</dbReference>
<feature type="signal peptide" evidence="3">
    <location>
        <begin position="1"/>
        <end position="25"/>
    </location>
</feature>
<dbReference type="PANTHER" id="PTHR30290:SF38">
    <property type="entry name" value="D,D-DIPEPTIDE-BINDING PERIPLASMIC PROTEIN DDPA-RELATED"/>
    <property type="match status" value="1"/>
</dbReference>
<name>A0A0A2XIH8_9PAST</name>
<comment type="similarity">
    <text evidence="1">Belongs to the bacterial solute-binding protein 5 family.</text>
</comment>
<reference evidence="5 8" key="1">
    <citation type="submission" date="2014-08" db="EMBL/GenBank/DDBJ databases">
        <title>Chaperone-usher fimbriae in a diverse selection of Gallibacterium genomes.</title>
        <authorList>
            <person name="Kudirkiene E."/>
            <person name="Bager R.J."/>
            <person name="Johnson T.J."/>
            <person name="Bojesen A.M."/>
        </authorList>
    </citation>
    <scope>NUCLEOTIDE SEQUENCE [LARGE SCALE GENOMIC DNA]</scope>
    <source>
        <strain evidence="5 8">20558/3kl.</strain>
    </source>
</reference>
<dbReference type="Gene3D" id="3.90.76.10">
    <property type="entry name" value="Dipeptide-binding Protein, Domain 1"/>
    <property type="match status" value="1"/>
</dbReference>
<dbReference type="FunFam" id="3.90.76.10:FF:000002">
    <property type="entry name" value="Dipeptide ABC transporter, substrate-binding protein"/>
    <property type="match status" value="1"/>
</dbReference>
<dbReference type="EMBL" id="JTJO01000025">
    <property type="protein sequence ID" value="OBW99074.1"/>
    <property type="molecule type" value="Genomic_DNA"/>
</dbReference>
<dbReference type="GO" id="GO:1904680">
    <property type="term" value="F:peptide transmembrane transporter activity"/>
    <property type="evidence" value="ECO:0007669"/>
    <property type="project" value="TreeGrafter"/>
</dbReference>
<dbReference type="Proteomes" id="UP000030526">
    <property type="component" value="Unassembled WGS sequence"/>
</dbReference>
<dbReference type="OrthoDB" id="9801912at2"/>
<dbReference type="SUPFAM" id="SSF53850">
    <property type="entry name" value="Periplasmic binding protein-like II"/>
    <property type="match status" value="1"/>
</dbReference>
<dbReference type="FunFam" id="3.40.190.10:FF:000036">
    <property type="entry name" value="Dipeptide ABC transporter, substrate-binding protein"/>
    <property type="match status" value="1"/>
</dbReference>
<dbReference type="GO" id="GO:0042938">
    <property type="term" value="P:dipeptide transport"/>
    <property type="evidence" value="ECO:0007669"/>
    <property type="project" value="TreeGrafter"/>
</dbReference>
<evidence type="ECO:0000259" key="4">
    <source>
        <dbReference type="Pfam" id="PF00496"/>
    </source>
</evidence>